<dbReference type="AlphaFoldDB" id="F0XQV7"/>
<dbReference type="STRING" id="655863.F0XQV7"/>
<dbReference type="InterPro" id="IPR036249">
    <property type="entry name" value="Thioredoxin-like_sf"/>
</dbReference>
<dbReference type="GO" id="GO:0016740">
    <property type="term" value="F:transferase activity"/>
    <property type="evidence" value="ECO:0007669"/>
    <property type="project" value="UniProtKB-KW"/>
</dbReference>
<gene>
    <name evidence="4" type="ORF">CMQ_28</name>
</gene>
<dbReference type="PROSITE" id="PS51354">
    <property type="entry name" value="GLUTAREDOXIN_2"/>
    <property type="match status" value="1"/>
</dbReference>
<dbReference type="InterPro" id="IPR040079">
    <property type="entry name" value="Glutathione_S-Trfase"/>
</dbReference>
<evidence type="ECO:0000313" key="4">
    <source>
        <dbReference type="EMBL" id="EFW99710.1"/>
    </source>
</evidence>
<dbReference type="InterPro" id="IPR010987">
    <property type="entry name" value="Glutathione-S-Trfase_C-like"/>
</dbReference>
<dbReference type="GeneID" id="25975828"/>
<evidence type="ECO:0000256" key="1">
    <source>
        <dbReference type="ARBA" id="ARBA00007409"/>
    </source>
</evidence>
<protein>
    <submittedName>
        <fullName evidence="4">Glutathione s-transferase</fullName>
    </submittedName>
</protein>
<dbReference type="InterPro" id="IPR036282">
    <property type="entry name" value="Glutathione-S-Trfase_C_sf"/>
</dbReference>
<dbReference type="PROSITE" id="PS50404">
    <property type="entry name" value="GST_NTER"/>
    <property type="match status" value="1"/>
</dbReference>
<feature type="domain" description="GST C-terminal" evidence="3">
    <location>
        <begin position="390"/>
        <end position="527"/>
    </location>
</feature>
<dbReference type="Gene3D" id="3.40.30.10">
    <property type="entry name" value="Glutaredoxin"/>
    <property type="match status" value="1"/>
</dbReference>
<accession>F0XQV7</accession>
<proteinExistence type="inferred from homology"/>
<keyword evidence="4" id="KW-0808">Transferase</keyword>
<dbReference type="SUPFAM" id="SSF52833">
    <property type="entry name" value="Thioredoxin-like"/>
    <property type="match status" value="1"/>
</dbReference>
<feature type="domain" description="GST N-terminal" evidence="2">
    <location>
        <begin position="300"/>
        <end position="379"/>
    </location>
</feature>
<evidence type="ECO:0000259" key="3">
    <source>
        <dbReference type="PROSITE" id="PS50405"/>
    </source>
</evidence>
<dbReference type="Pfam" id="PF13417">
    <property type="entry name" value="GST_N_3"/>
    <property type="match status" value="1"/>
</dbReference>
<comment type="similarity">
    <text evidence="1">Belongs to the GST superfamily.</text>
</comment>
<dbReference type="OrthoDB" id="202840at2759"/>
<dbReference type="Gene3D" id="1.20.1050.10">
    <property type="match status" value="1"/>
</dbReference>
<dbReference type="RefSeq" id="XP_014169442.1">
    <property type="nucleotide sequence ID" value="XM_014313967.1"/>
</dbReference>
<dbReference type="CDD" id="cd00570">
    <property type="entry name" value="GST_N_family"/>
    <property type="match status" value="1"/>
</dbReference>
<dbReference type="eggNOG" id="KOG0406">
    <property type="taxonomic scope" value="Eukaryota"/>
</dbReference>
<dbReference type="SUPFAM" id="SSF47616">
    <property type="entry name" value="GST C-terminal domain-like"/>
    <property type="match status" value="1"/>
</dbReference>
<dbReference type="Proteomes" id="UP000007796">
    <property type="component" value="Unassembled WGS sequence"/>
</dbReference>
<dbReference type="InterPro" id="IPR004045">
    <property type="entry name" value="Glutathione_S-Trfase_N"/>
</dbReference>
<dbReference type="PANTHER" id="PTHR43968:SF8">
    <property type="entry name" value="S-TRANSFERASE, PUTATIVE (AFU_ORTHOLOGUE AFUA_2G00590)-RELATED"/>
    <property type="match status" value="1"/>
</dbReference>
<sequence>MSKIYEIDPDADTLVVVRALAEPFAPWPVQKGNAPAGATGKKADTHEVRIKASSKHLSLASTYFRDRFRWKSAAAGFGLDGVLGVQPDGRVHVVLEGLDGAATTAVLNIVHGRSGDQRVPRTVELDSLARIAVVLDRFQLQEAVDVYAERWIGALRRRGLPTRSGRDLVLWIYIAYVFQRDDIFREVARVAATQGAGPLPSTLPGLPLRTRIAQDVEEQRQQAIAAGLDLLHGAVDLLLKSDDGAGDNEAVLLGILLKTLQRNGLTWPQLRNHTHPHSQHCSFLPTISTDLVPNVIMGSDKLVLYTSHLCPWAHRAHIALAELGIKVEEVIIDLDRPRDPWYLEVNPRGLVPSLKYNDEIITESAIVATFLADAYPDAAPLLPTSTSPGGALTRARIAFFVDTYFTKLQSNIFKLGGVKSESEQAALATAFATAAAKELEPLLTNTSAEKPFFGGSARLTLAEVLTGSFVLRVVTLSKRGVYPNSLPTVVPAQAPKFWAWAEAVAAHPSVTGIYDEDIVAKSTKSRLEKQRAGL</sequence>
<evidence type="ECO:0000259" key="2">
    <source>
        <dbReference type="PROSITE" id="PS50404"/>
    </source>
</evidence>
<dbReference type="SFLD" id="SFLDS00019">
    <property type="entry name" value="Glutathione_Transferase_(cytos"/>
    <property type="match status" value="1"/>
</dbReference>
<dbReference type="InterPro" id="IPR050983">
    <property type="entry name" value="GST_Omega/HSP26"/>
</dbReference>
<dbReference type="SFLD" id="SFLDG00358">
    <property type="entry name" value="Main_(cytGST)"/>
    <property type="match status" value="1"/>
</dbReference>
<dbReference type="HOGENOM" id="CLU_510033_0_0_1"/>
<name>F0XQV7_GROCL</name>
<dbReference type="PROSITE" id="PS50405">
    <property type="entry name" value="GST_CTER"/>
    <property type="match status" value="1"/>
</dbReference>
<keyword evidence="5" id="KW-1185">Reference proteome</keyword>
<dbReference type="InParanoid" id="F0XQV7"/>
<organism evidence="5">
    <name type="scientific">Grosmannia clavigera (strain kw1407 / UAMH 11150)</name>
    <name type="common">Blue stain fungus</name>
    <name type="synonym">Graphiocladiella clavigera</name>
    <dbReference type="NCBI Taxonomy" id="655863"/>
    <lineage>
        <taxon>Eukaryota</taxon>
        <taxon>Fungi</taxon>
        <taxon>Dikarya</taxon>
        <taxon>Ascomycota</taxon>
        <taxon>Pezizomycotina</taxon>
        <taxon>Sordariomycetes</taxon>
        <taxon>Sordariomycetidae</taxon>
        <taxon>Ophiostomatales</taxon>
        <taxon>Ophiostomataceae</taxon>
        <taxon>Leptographium</taxon>
    </lineage>
</organism>
<dbReference type="EMBL" id="GL629807">
    <property type="protein sequence ID" value="EFW99710.1"/>
    <property type="molecule type" value="Genomic_DNA"/>
</dbReference>
<dbReference type="GO" id="GO:0005737">
    <property type="term" value="C:cytoplasm"/>
    <property type="evidence" value="ECO:0007669"/>
    <property type="project" value="TreeGrafter"/>
</dbReference>
<reference evidence="4 5" key="1">
    <citation type="journal article" date="2011" name="Proc. Natl. Acad. Sci. U.S.A.">
        <title>Genome and transcriptome analyses of the mountain pine beetle-fungal symbiont Grosmannia clavigera, a lodgepole pine pathogen.</title>
        <authorList>
            <person name="DiGuistini S."/>
            <person name="Wang Y."/>
            <person name="Liao N.Y."/>
            <person name="Taylor G."/>
            <person name="Tanguay P."/>
            <person name="Feau N."/>
            <person name="Henrissat B."/>
            <person name="Chan S.K."/>
            <person name="Hesse-Orce U."/>
            <person name="Alamouti S.M."/>
            <person name="Tsui C.K.M."/>
            <person name="Docking R.T."/>
            <person name="Levasseur A."/>
            <person name="Haridas S."/>
            <person name="Robertson G."/>
            <person name="Birol I."/>
            <person name="Holt R.A."/>
            <person name="Marra M.A."/>
            <person name="Hamelin R.C."/>
            <person name="Hirst M."/>
            <person name="Jones S.J.M."/>
            <person name="Bohlmann J."/>
            <person name="Breuil C."/>
        </authorList>
    </citation>
    <scope>NUCLEOTIDE SEQUENCE [LARGE SCALE GENOMIC DNA]</scope>
    <source>
        <strain evidence="5">kw1407 / UAMH 11150</strain>
    </source>
</reference>
<dbReference type="PANTHER" id="PTHR43968">
    <property type="match status" value="1"/>
</dbReference>
<evidence type="ECO:0000313" key="5">
    <source>
        <dbReference type="Proteomes" id="UP000007796"/>
    </source>
</evidence>